<dbReference type="Proteomes" id="UP000182409">
    <property type="component" value="Unassembled WGS sequence"/>
</dbReference>
<dbReference type="InterPro" id="IPR029016">
    <property type="entry name" value="GAF-like_dom_sf"/>
</dbReference>
<dbReference type="InterPro" id="IPR000014">
    <property type="entry name" value="PAS"/>
</dbReference>
<dbReference type="CDD" id="cd00130">
    <property type="entry name" value="PAS"/>
    <property type="match status" value="1"/>
</dbReference>
<protein>
    <recommendedName>
        <fullName evidence="1">diguanylate cyclase</fullName>
        <ecNumber evidence="1">2.7.7.65</ecNumber>
    </recommendedName>
</protein>
<dbReference type="EC" id="2.7.7.65" evidence="1"/>
<evidence type="ECO:0000313" key="7">
    <source>
        <dbReference type="Proteomes" id="UP000182409"/>
    </source>
</evidence>
<dbReference type="PANTHER" id="PTHR45138:SF9">
    <property type="entry name" value="DIGUANYLATE CYCLASE DGCM-RELATED"/>
    <property type="match status" value="1"/>
</dbReference>
<dbReference type="Gene3D" id="3.30.450.40">
    <property type="match status" value="1"/>
</dbReference>
<evidence type="ECO:0000259" key="5">
    <source>
        <dbReference type="PROSITE" id="PS50887"/>
    </source>
</evidence>
<dbReference type="OrthoDB" id="9759607at2"/>
<reference evidence="6 7" key="1">
    <citation type="submission" date="2016-10" db="EMBL/GenBank/DDBJ databases">
        <authorList>
            <person name="de Groot N.N."/>
        </authorList>
    </citation>
    <scope>NUCLEOTIDE SEQUENCE [LARGE SCALE GENOMIC DNA]</scope>
    <source>
        <strain evidence="6 7">AB35.6</strain>
    </source>
</reference>
<dbReference type="InterPro" id="IPR029787">
    <property type="entry name" value="Nucleotide_cyclase"/>
</dbReference>
<evidence type="ECO:0000313" key="6">
    <source>
        <dbReference type="EMBL" id="SEC08448.1"/>
    </source>
</evidence>
<accession>A0A1H4PMH9</accession>
<dbReference type="PROSITE" id="PS50887">
    <property type="entry name" value="GGDEF"/>
    <property type="match status" value="1"/>
</dbReference>
<dbReference type="InterPro" id="IPR013656">
    <property type="entry name" value="PAS_4"/>
</dbReference>
<feature type="domain" description="PAS" evidence="4">
    <location>
        <begin position="183"/>
        <end position="253"/>
    </location>
</feature>
<feature type="domain" description="GGDEF" evidence="5">
    <location>
        <begin position="353"/>
        <end position="481"/>
    </location>
</feature>
<dbReference type="Pfam" id="PF00990">
    <property type="entry name" value="GGDEF"/>
    <property type="match status" value="1"/>
</dbReference>
<dbReference type="NCBIfam" id="TIGR00229">
    <property type="entry name" value="sensory_box"/>
    <property type="match status" value="1"/>
</dbReference>
<evidence type="ECO:0000259" key="4">
    <source>
        <dbReference type="PROSITE" id="PS50112"/>
    </source>
</evidence>
<comment type="catalytic activity">
    <reaction evidence="2">
        <text>2 GTP = 3',3'-c-di-GMP + 2 diphosphate</text>
        <dbReference type="Rhea" id="RHEA:24898"/>
        <dbReference type="ChEBI" id="CHEBI:33019"/>
        <dbReference type="ChEBI" id="CHEBI:37565"/>
        <dbReference type="ChEBI" id="CHEBI:58805"/>
        <dbReference type="EC" id="2.7.7.65"/>
    </reaction>
</comment>
<dbReference type="InterPro" id="IPR035965">
    <property type="entry name" value="PAS-like_dom_sf"/>
</dbReference>
<feature type="coiled-coil region" evidence="3">
    <location>
        <begin position="298"/>
        <end position="325"/>
    </location>
</feature>
<dbReference type="CDD" id="cd01949">
    <property type="entry name" value="GGDEF"/>
    <property type="match status" value="1"/>
</dbReference>
<dbReference type="InterPro" id="IPR050469">
    <property type="entry name" value="Diguanylate_Cyclase"/>
</dbReference>
<dbReference type="Gene3D" id="3.30.450.20">
    <property type="entry name" value="PAS domain"/>
    <property type="match status" value="1"/>
</dbReference>
<dbReference type="SUPFAM" id="SSF55785">
    <property type="entry name" value="PYP-like sensor domain (PAS domain)"/>
    <property type="match status" value="1"/>
</dbReference>
<dbReference type="InterPro" id="IPR000160">
    <property type="entry name" value="GGDEF_dom"/>
</dbReference>
<dbReference type="Pfam" id="PF08448">
    <property type="entry name" value="PAS_4"/>
    <property type="match status" value="1"/>
</dbReference>
<dbReference type="InterPro" id="IPR043128">
    <property type="entry name" value="Rev_trsase/Diguanyl_cyclase"/>
</dbReference>
<dbReference type="NCBIfam" id="TIGR00254">
    <property type="entry name" value="GGDEF"/>
    <property type="match status" value="1"/>
</dbReference>
<evidence type="ECO:0000256" key="3">
    <source>
        <dbReference type="SAM" id="Coils"/>
    </source>
</evidence>
<name>A0A1H4PMH9_9BACT</name>
<keyword evidence="3" id="KW-0175">Coiled coil</keyword>
<dbReference type="PROSITE" id="PS50112">
    <property type="entry name" value="PAS"/>
    <property type="match status" value="1"/>
</dbReference>
<dbReference type="Pfam" id="PF01590">
    <property type="entry name" value="GAF"/>
    <property type="match status" value="1"/>
</dbReference>
<dbReference type="FunFam" id="3.30.70.270:FF:000001">
    <property type="entry name" value="Diguanylate cyclase domain protein"/>
    <property type="match status" value="1"/>
</dbReference>
<dbReference type="SUPFAM" id="SSF55781">
    <property type="entry name" value="GAF domain-like"/>
    <property type="match status" value="1"/>
</dbReference>
<evidence type="ECO:0000256" key="1">
    <source>
        <dbReference type="ARBA" id="ARBA00012528"/>
    </source>
</evidence>
<organism evidence="6 7">
    <name type="scientific">Terriglobus roseus</name>
    <dbReference type="NCBI Taxonomy" id="392734"/>
    <lineage>
        <taxon>Bacteria</taxon>
        <taxon>Pseudomonadati</taxon>
        <taxon>Acidobacteriota</taxon>
        <taxon>Terriglobia</taxon>
        <taxon>Terriglobales</taxon>
        <taxon>Acidobacteriaceae</taxon>
        <taxon>Terriglobus</taxon>
    </lineage>
</organism>
<evidence type="ECO:0000256" key="2">
    <source>
        <dbReference type="ARBA" id="ARBA00034247"/>
    </source>
</evidence>
<dbReference type="SMART" id="SM00267">
    <property type="entry name" value="GGDEF"/>
    <property type="match status" value="1"/>
</dbReference>
<dbReference type="AlphaFoldDB" id="A0A1H4PMH9"/>
<dbReference type="InterPro" id="IPR003018">
    <property type="entry name" value="GAF"/>
</dbReference>
<dbReference type="GO" id="GO:0052621">
    <property type="term" value="F:diguanylate cyclase activity"/>
    <property type="evidence" value="ECO:0007669"/>
    <property type="project" value="UniProtKB-EC"/>
</dbReference>
<dbReference type="PANTHER" id="PTHR45138">
    <property type="entry name" value="REGULATORY COMPONENTS OF SENSORY TRANSDUCTION SYSTEM"/>
    <property type="match status" value="1"/>
</dbReference>
<dbReference type="SMART" id="SM00065">
    <property type="entry name" value="GAF"/>
    <property type="match status" value="1"/>
</dbReference>
<gene>
    <name evidence="6" type="ORF">SAMN05443244_2608</name>
</gene>
<dbReference type="Gene3D" id="3.30.70.270">
    <property type="match status" value="1"/>
</dbReference>
<dbReference type="RefSeq" id="WP_083350516.1">
    <property type="nucleotide sequence ID" value="NZ_FNSD01000001.1"/>
</dbReference>
<dbReference type="EMBL" id="FNSD01000001">
    <property type="protein sequence ID" value="SEC08448.1"/>
    <property type="molecule type" value="Genomic_DNA"/>
</dbReference>
<proteinExistence type="predicted"/>
<dbReference type="SUPFAM" id="SSF55073">
    <property type="entry name" value="Nucleotide cyclase"/>
    <property type="match status" value="1"/>
</dbReference>
<sequence length="483" mass="54233">MNSFNLRPNEHRSPETPREALLRLMGLADASPEQEFDEIVELATAICAKPLGAMTLLTETENYTKATVGLPAARVPVKESVCRYTVLQDHVMMVEDTHADHRFDEHGAMIHSEGGIRFYAGMPLTTADGTHVGALCVMDTAPSTLTTQQMRALEVLGKQISSRLQLRERAAAVAQMSHDLERTHAMFDTILANVPVEIYLKDSKGRILFYNQKLADRFKVSSDEWIGKTSYDLWNKQTADEIALEDEYVLRTGKLHESFVDIPEPNGTVSYWRSMKVACLIPPDEKLLACCSVDMTEHMARERRLQEIQDELEEANRKLNSLALTDSLTGLWNRRAFDAQLETSIMGAQRNKRPMALMLLDVDDFKHVNDRFGHLYGDQILRHFAAILNRVKRAADVACRFGGEEFAILLPDTTMDGAQRLAQRIIAALHAYPWENGTVTASLGLAMCSHTCSSDELVDFADSALYRAKREGKDRMVCHGCEI</sequence>